<proteinExistence type="predicted"/>
<dbReference type="AlphaFoldDB" id="A0A251TWT9"/>
<reference evidence="1 3" key="1">
    <citation type="journal article" date="2017" name="Nature">
        <title>The sunflower genome provides insights into oil metabolism, flowering and Asterid evolution.</title>
        <authorList>
            <person name="Badouin H."/>
            <person name="Gouzy J."/>
            <person name="Grassa C.J."/>
            <person name="Murat F."/>
            <person name="Staton S.E."/>
            <person name="Cottret L."/>
            <person name="Lelandais-Briere C."/>
            <person name="Owens G.L."/>
            <person name="Carrere S."/>
            <person name="Mayjonade B."/>
            <person name="Legrand L."/>
            <person name="Gill N."/>
            <person name="Kane N.C."/>
            <person name="Bowers J.E."/>
            <person name="Hubner S."/>
            <person name="Bellec A."/>
            <person name="Berard A."/>
            <person name="Berges H."/>
            <person name="Blanchet N."/>
            <person name="Boniface M.C."/>
            <person name="Brunel D."/>
            <person name="Catrice O."/>
            <person name="Chaidir N."/>
            <person name="Claudel C."/>
            <person name="Donnadieu C."/>
            <person name="Faraut T."/>
            <person name="Fievet G."/>
            <person name="Helmstetter N."/>
            <person name="King M."/>
            <person name="Knapp S.J."/>
            <person name="Lai Z."/>
            <person name="Le Paslier M.C."/>
            <person name="Lippi Y."/>
            <person name="Lorenzon L."/>
            <person name="Mandel J.R."/>
            <person name="Marage G."/>
            <person name="Marchand G."/>
            <person name="Marquand E."/>
            <person name="Bret-Mestries E."/>
            <person name="Morien E."/>
            <person name="Nambeesan S."/>
            <person name="Nguyen T."/>
            <person name="Pegot-Espagnet P."/>
            <person name="Pouilly N."/>
            <person name="Raftis F."/>
            <person name="Sallet E."/>
            <person name="Schiex T."/>
            <person name="Thomas J."/>
            <person name="Vandecasteele C."/>
            <person name="Vares D."/>
            <person name="Vear F."/>
            <person name="Vautrin S."/>
            <person name="Crespi M."/>
            <person name="Mangin B."/>
            <person name="Burke J.M."/>
            <person name="Salse J."/>
            <person name="Munos S."/>
            <person name="Vincourt P."/>
            <person name="Rieseberg L.H."/>
            <person name="Langlade N.B."/>
        </authorList>
    </citation>
    <scope>NUCLEOTIDE SEQUENCE [LARGE SCALE GENOMIC DNA]</scope>
    <source>
        <strain evidence="3">cv. SF193</strain>
        <tissue evidence="1">Leaves</tissue>
    </source>
</reference>
<protein>
    <submittedName>
        <fullName evidence="2">Uncharacterized protein</fullName>
    </submittedName>
</protein>
<evidence type="ECO:0000313" key="2">
    <source>
        <dbReference type="EMBL" id="OTG15608.1"/>
    </source>
</evidence>
<keyword evidence="3" id="KW-1185">Reference proteome</keyword>
<evidence type="ECO:0000313" key="3">
    <source>
        <dbReference type="Proteomes" id="UP000215914"/>
    </source>
</evidence>
<sequence length="56" mass="6784">MNRRDFHYLLQEKQNFDCSVEFSNHSNRQVKYGRLTVAFINETISPYRNHTYGGDW</sequence>
<dbReference type="EMBL" id="MNCJ02000324">
    <property type="protein sequence ID" value="KAF5791477.1"/>
    <property type="molecule type" value="Genomic_DNA"/>
</dbReference>
<gene>
    <name evidence="2" type="ORF">HannXRQ_Chr09g0262241</name>
    <name evidence="1" type="ORF">HanXRQr2_Chr09g0395241</name>
</gene>
<reference evidence="2" key="2">
    <citation type="submission" date="2017-02" db="EMBL/GenBank/DDBJ databases">
        <title>Sunflower complete genome.</title>
        <authorList>
            <person name="Langlade N."/>
            <person name="Munos S."/>
        </authorList>
    </citation>
    <scope>NUCLEOTIDE SEQUENCE [LARGE SCALE GENOMIC DNA]</scope>
    <source>
        <tissue evidence="2">Leaves</tissue>
    </source>
</reference>
<dbReference type="Proteomes" id="UP000215914">
    <property type="component" value="Chromosome 9"/>
</dbReference>
<dbReference type="EMBL" id="CM007898">
    <property type="protein sequence ID" value="OTG15608.1"/>
    <property type="molecule type" value="Genomic_DNA"/>
</dbReference>
<dbReference type="InParanoid" id="A0A251TWT9"/>
<dbReference type="Gramene" id="mRNA:HanXRQr2_Chr09g0395241">
    <property type="protein sequence ID" value="CDS:HanXRQr2_Chr09g0395241.1"/>
    <property type="gene ID" value="HanXRQr2_Chr09g0395241"/>
</dbReference>
<evidence type="ECO:0000313" key="1">
    <source>
        <dbReference type="EMBL" id="KAF5791477.1"/>
    </source>
</evidence>
<reference evidence="1" key="3">
    <citation type="submission" date="2020-06" db="EMBL/GenBank/DDBJ databases">
        <title>Helianthus annuus Genome sequencing and assembly Release 2.</title>
        <authorList>
            <person name="Gouzy J."/>
            <person name="Langlade N."/>
            <person name="Munos S."/>
        </authorList>
    </citation>
    <scope>NUCLEOTIDE SEQUENCE</scope>
    <source>
        <tissue evidence="1">Leaves</tissue>
    </source>
</reference>
<name>A0A251TWT9_HELAN</name>
<organism evidence="2 3">
    <name type="scientific">Helianthus annuus</name>
    <name type="common">Common sunflower</name>
    <dbReference type="NCBI Taxonomy" id="4232"/>
    <lineage>
        <taxon>Eukaryota</taxon>
        <taxon>Viridiplantae</taxon>
        <taxon>Streptophyta</taxon>
        <taxon>Embryophyta</taxon>
        <taxon>Tracheophyta</taxon>
        <taxon>Spermatophyta</taxon>
        <taxon>Magnoliopsida</taxon>
        <taxon>eudicotyledons</taxon>
        <taxon>Gunneridae</taxon>
        <taxon>Pentapetalae</taxon>
        <taxon>asterids</taxon>
        <taxon>campanulids</taxon>
        <taxon>Asterales</taxon>
        <taxon>Asteraceae</taxon>
        <taxon>Asteroideae</taxon>
        <taxon>Heliantheae alliance</taxon>
        <taxon>Heliantheae</taxon>
        <taxon>Helianthus</taxon>
    </lineage>
</organism>
<accession>A0A251TWT9</accession>